<dbReference type="InterPro" id="IPR053905">
    <property type="entry name" value="EF-G-like_DII"/>
</dbReference>
<dbReference type="PROSITE" id="PS51722">
    <property type="entry name" value="G_TR_2"/>
    <property type="match status" value="1"/>
</dbReference>
<reference evidence="12" key="1">
    <citation type="submission" date="2021-02" db="EMBL/GenBank/DDBJ databases">
        <title>Activity-based single-cell genomes from oceanic crustal fluid captures similar information to metagenomic and metatranscriptomic surveys with orders of magnitude less sampling.</title>
        <authorList>
            <person name="D'Angelo T.S."/>
            <person name="Orcutt B.N."/>
        </authorList>
    </citation>
    <scope>NUCLEOTIDE SEQUENCE [LARGE SCALE GENOMIC DNA]</scope>
    <source>
        <strain evidence="12">AH-315-E05</strain>
    </source>
</reference>
<evidence type="ECO:0000256" key="9">
    <source>
        <dbReference type="RuleBase" id="RU000644"/>
    </source>
</evidence>
<dbReference type="InterPro" id="IPR009000">
    <property type="entry name" value="Transl_B-barrel_sf"/>
</dbReference>
<keyword evidence="4 8" id="KW-0547">Nucleotide-binding</keyword>
<organism evidence="12 13">
    <name type="scientific">Sulfobacillus acidophilus</name>
    <dbReference type="NCBI Taxonomy" id="53633"/>
    <lineage>
        <taxon>Bacteria</taxon>
        <taxon>Bacillati</taxon>
        <taxon>Bacillota</taxon>
        <taxon>Clostridia</taxon>
        <taxon>Eubacteriales</taxon>
        <taxon>Clostridiales Family XVII. Incertae Sedis</taxon>
        <taxon>Sulfobacillus</taxon>
    </lineage>
</organism>
<dbReference type="SUPFAM" id="SSF52540">
    <property type="entry name" value="P-loop containing nucleoside triphosphate hydrolases"/>
    <property type="match status" value="1"/>
</dbReference>
<dbReference type="InterPro" id="IPR000178">
    <property type="entry name" value="TF_IF2_bacterial-like"/>
</dbReference>
<dbReference type="Pfam" id="PF04760">
    <property type="entry name" value="IF2_N"/>
    <property type="match status" value="2"/>
</dbReference>
<dbReference type="Gene3D" id="3.40.50.300">
    <property type="entry name" value="P-loop containing nucleotide triphosphate hydrolases"/>
    <property type="match status" value="1"/>
</dbReference>
<dbReference type="CDD" id="cd01887">
    <property type="entry name" value="IF2_eIF5B"/>
    <property type="match status" value="1"/>
</dbReference>
<evidence type="ECO:0000256" key="1">
    <source>
        <dbReference type="ARBA" id="ARBA00007733"/>
    </source>
</evidence>
<feature type="compositionally biased region" description="Basic and acidic residues" evidence="10">
    <location>
        <begin position="224"/>
        <end position="233"/>
    </location>
</feature>
<dbReference type="Proteomes" id="UP000765003">
    <property type="component" value="Unassembled WGS sequence"/>
</dbReference>
<dbReference type="Gene3D" id="3.40.50.10050">
    <property type="entry name" value="Translation initiation factor IF- 2, domain 3"/>
    <property type="match status" value="1"/>
</dbReference>
<evidence type="ECO:0000256" key="5">
    <source>
        <dbReference type="ARBA" id="ARBA00022917"/>
    </source>
</evidence>
<dbReference type="SUPFAM" id="SSF50447">
    <property type="entry name" value="Translation proteins"/>
    <property type="match status" value="2"/>
</dbReference>
<dbReference type="InterPro" id="IPR006847">
    <property type="entry name" value="IF2_N"/>
</dbReference>
<evidence type="ECO:0000256" key="7">
    <source>
        <dbReference type="ARBA" id="ARBA00025162"/>
    </source>
</evidence>
<dbReference type="InterPro" id="IPR000795">
    <property type="entry name" value="T_Tr_GTP-bd_dom"/>
</dbReference>
<evidence type="ECO:0000256" key="10">
    <source>
        <dbReference type="SAM" id="MobiDB-lite"/>
    </source>
</evidence>
<sequence length="873" mass="95058">MGKVRIHELAKRLNMTNQELIAKLNAKGVLAKTHSSNVDEASALKALEQAKSEAATLRRPRTVLRRRRKEEPEAEQSEAKVIETPQIKEPEAEISPKPFEVEKPALMPEHIKETTVQQKEQTVAKEQEKPAQQEKKPIHVNKNVVRVIDADSIKARLASEGRVFRPRSNGFASRNGRRPSNVREVRISTSDFNNIPKAMPDTSLGQAKPGARASKRKGGTHGYTSDKEKREMKSGGYELWLSPSKKRKKGRRGEGKSTQITQAAAHKRVLELSGPITVNDLAHKMSIKSGQVVTKLMGMGMMVTVNQPIDPETAAIVASEFEYEIKNVAFEEIDILKEEKDVTENLKLRAPIVTVMGHVDHGKTSLLDALRKTDVVKGEAGGITQHIGAYSVNTNHGKVTFLDTPGHEAFTSMRARGAEVTDIVVLVVAADDGVMPQTKEAISHAKSAKVPLVVAINKMDSANAKAERVMQQLSEHDVVAEEWGGDVQMFKVSALKKQGLIELMDGIAMQAEMMELKADACKRAVGSVVEAKLDRGRGPVATVLIKSGTLKQGDDFVAGEHAGRIRAMYDSNGEKIKEAGPSDPVQILGISGVPTAGDKFNAVEDDKAAKSVAAHRAQKNREKELMKTSRVSLENFLKSSPTDKGKELRLVVKADVFGSAEALVSALKSLSNKQVKVEVIHSGVGTITENDVNLAMASGAIVIGFNTKPDSKAHTLALQEKVDVRSYSIIYEVIDEVKMAMAGLLSPVFEYNYLGKAEVRAIFLAGKTGKIAGCYVTDGKIIRLAKAKVLRNKEELVGQASILSLKRFKDDVKEVTAGYECGLRLEGFSELAEGDIIECFELKEVAAKLEGPTLEDLAKIEEDSSNKESSPSA</sequence>
<feature type="binding site" evidence="8">
    <location>
        <begin position="403"/>
        <end position="407"/>
    </location>
    <ligand>
        <name>GTP</name>
        <dbReference type="ChEBI" id="CHEBI:37565"/>
    </ligand>
</feature>
<feature type="region of interest" description="Disordered" evidence="10">
    <location>
        <begin position="166"/>
        <end position="262"/>
    </location>
</feature>
<evidence type="ECO:0000313" key="12">
    <source>
        <dbReference type="EMBL" id="MBN4077398.1"/>
    </source>
</evidence>
<keyword evidence="3 8" id="KW-0396">Initiation factor</keyword>
<evidence type="ECO:0000256" key="8">
    <source>
        <dbReference type="HAMAP-Rule" id="MF_00100"/>
    </source>
</evidence>
<dbReference type="InterPro" id="IPR005225">
    <property type="entry name" value="Small_GTP-bd"/>
</dbReference>
<feature type="domain" description="Tr-type G" evidence="11">
    <location>
        <begin position="348"/>
        <end position="517"/>
    </location>
</feature>
<dbReference type="NCBIfam" id="TIGR00487">
    <property type="entry name" value="IF-2"/>
    <property type="match status" value="1"/>
</dbReference>
<protein>
    <recommendedName>
        <fullName evidence="2 8">Translation initiation factor IF-2</fullName>
    </recommendedName>
</protein>
<feature type="compositionally biased region" description="Basic and acidic residues" evidence="10">
    <location>
        <begin position="77"/>
        <end position="91"/>
    </location>
</feature>
<proteinExistence type="inferred from homology"/>
<gene>
    <name evidence="8 12" type="primary">infB</name>
    <name evidence="12" type="ORF">JYT19_00645</name>
</gene>
<feature type="region of interest" description="Disordered" evidence="10">
    <location>
        <begin position="50"/>
        <end position="95"/>
    </location>
</feature>
<dbReference type="Gene3D" id="1.10.10.2480">
    <property type="match status" value="1"/>
</dbReference>
<keyword evidence="6 8" id="KW-0342">GTP-binding</keyword>
<evidence type="ECO:0000256" key="3">
    <source>
        <dbReference type="ARBA" id="ARBA00022540"/>
    </source>
</evidence>
<dbReference type="NCBIfam" id="TIGR00231">
    <property type="entry name" value="small_GTP"/>
    <property type="match status" value="1"/>
</dbReference>
<feature type="region of interest" description="G-domain" evidence="8">
    <location>
        <begin position="351"/>
        <end position="499"/>
    </location>
</feature>
<dbReference type="HAMAP" id="MF_00100_B">
    <property type="entry name" value="IF_2_B"/>
    <property type="match status" value="1"/>
</dbReference>
<dbReference type="CDD" id="cd03702">
    <property type="entry name" value="IF2_mtIF2_II"/>
    <property type="match status" value="1"/>
</dbReference>
<feature type="binding site" evidence="8">
    <location>
        <begin position="457"/>
        <end position="460"/>
    </location>
    <ligand>
        <name>GTP</name>
        <dbReference type="ChEBI" id="CHEBI:37565"/>
    </ligand>
</feature>
<keyword evidence="5 8" id="KW-0648">Protein biosynthesis</keyword>
<evidence type="ECO:0000256" key="2">
    <source>
        <dbReference type="ARBA" id="ARBA00020675"/>
    </source>
</evidence>
<name>A0ABS3AYQ4_9FIRM</name>
<comment type="caution">
    <text evidence="12">The sequence shown here is derived from an EMBL/GenBank/DDBJ whole genome shotgun (WGS) entry which is preliminary data.</text>
</comment>
<dbReference type="Pfam" id="PF00009">
    <property type="entry name" value="GTP_EFTU"/>
    <property type="match status" value="1"/>
</dbReference>
<dbReference type="GO" id="GO:0003743">
    <property type="term" value="F:translation initiation factor activity"/>
    <property type="evidence" value="ECO:0007669"/>
    <property type="project" value="UniProtKB-KW"/>
</dbReference>
<dbReference type="InterPro" id="IPR027417">
    <property type="entry name" value="P-loop_NTPase"/>
</dbReference>
<dbReference type="InterPro" id="IPR036925">
    <property type="entry name" value="TIF_IF2_dom3_sf"/>
</dbReference>
<keyword evidence="13" id="KW-1185">Reference proteome</keyword>
<dbReference type="Gene3D" id="2.40.30.10">
    <property type="entry name" value="Translation factors"/>
    <property type="match status" value="2"/>
</dbReference>
<evidence type="ECO:0000313" key="13">
    <source>
        <dbReference type="Proteomes" id="UP000765003"/>
    </source>
</evidence>
<dbReference type="EMBL" id="JAFITA010000006">
    <property type="protein sequence ID" value="MBN4077398.1"/>
    <property type="molecule type" value="Genomic_DNA"/>
</dbReference>
<feature type="compositionally biased region" description="Basic residues" evidence="10">
    <location>
        <begin position="58"/>
        <end position="68"/>
    </location>
</feature>
<dbReference type="PANTHER" id="PTHR43381">
    <property type="entry name" value="TRANSLATION INITIATION FACTOR IF-2-RELATED"/>
    <property type="match status" value="1"/>
</dbReference>
<dbReference type="CDD" id="cd03692">
    <property type="entry name" value="mtIF2_IVc"/>
    <property type="match status" value="1"/>
</dbReference>
<evidence type="ECO:0000259" key="11">
    <source>
        <dbReference type="PROSITE" id="PS51722"/>
    </source>
</evidence>
<dbReference type="InterPro" id="IPR015760">
    <property type="entry name" value="TIF_IF2"/>
</dbReference>
<accession>A0ABS3AYQ4</accession>
<comment type="subcellular location">
    <subcellularLocation>
        <location evidence="8">Cytoplasm</location>
    </subcellularLocation>
</comment>
<comment type="similarity">
    <text evidence="1 8 9">Belongs to the TRAFAC class translation factor GTPase superfamily. Classic translation factor GTPase family. IF-2 subfamily.</text>
</comment>
<keyword evidence="8" id="KW-0963">Cytoplasm</keyword>
<dbReference type="Pfam" id="PF11987">
    <property type="entry name" value="IF-2"/>
    <property type="match status" value="1"/>
</dbReference>
<dbReference type="PANTHER" id="PTHR43381:SF5">
    <property type="entry name" value="TR-TYPE G DOMAIN-CONTAINING PROTEIN"/>
    <property type="match status" value="1"/>
</dbReference>
<dbReference type="InterPro" id="IPR023115">
    <property type="entry name" value="TIF_IF2_dom3"/>
</dbReference>
<comment type="function">
    <text evidence="7 8 9">One of the essential components for the initiation of protein synthesis. Protects formylmethionyl-tRNA from spontaneous hydrolysis and promotes its binding to the 30S ribosomal subunits. Also involved in the hydrolysis of GTP during the formation of the 70S ribosomal complex.</text>
</comment>
<feature type="binding site" evidence="8">
    <location>
        <begin position="357"/>
        <end position="364"/>
    </location>
    <ligand>
        <name>GTP</name>
        <dbReference type="ChEBI" id="CHEBI:37565"/>
    </ligand>
</feature>
<dbReference type="Pfam" id="PF22042">
    <property type="entry name" value="EF-G_D2"/>
    <property type="match status" value="1"/>
</dbReference>
<dbReference type="InterPro" id="IPR044145">
    <property type="entry name" value="IF2_II"/>
</dbReference>
<dbReference type="SUPFAM" id="SSF52156">
    <property type="entry name" value="Initiation factor IF2/eIF5b, domain 3"/>
    <property type="match status" value="1"/>
</dbReference>
<evidence type="ECO:0000256" key="4">
    <source>
        <dbReference type="ARBA" id="ARBA00022741"/>
    </source>
</evidence>
<evidence type="ECO:0000256" key="6">
    <source>
        <dbReference type="ARBA" id="ARBA00023134"/>
    </source>
</evidence>